<feature type="transmembrane region" description="Helical" evidence="1">
    <location>
        <begin position="20"/>
        <end position="37"/>
    </location>
</feature>
<proteinExistence type="predicted"/>
<dbReference type="SUPFAM" id="SSF56219">
    <property type="entry name" value="DNase I-like"/>
    <property type="match status" value="1"/>
</dbReference>
<dbReference type="InterPro" id="IPR005135">
    <property type="entry name" value="Endo/exonuclease/phosphatase"/>
</dbReference>
<dbReference type="GO" id="GO:0000175">
    <property type="term" value="F:3'-5'-RNA exonuclease activity"/>
    <property type="evidence" value="ECO:0007669"/>
    <property type="project" value="TreeGrafter"/>
</dbReference>
<feature type="domain" description="Endonuclease/exonuclease/phosphatase" evidence="2">
    <location>
        <begin position="155"/>
        <end position="416"/>
    </location>
</feature>
<dbReference type="Proteomes" id="UP000230116">
    <property type="component" value="Unassembled WGS sequence"/>
</dbReference>
<protein>
    <recommendedName>
        <fullName evidence="2">Endonuclease/exonuclease/phosphatase domain-containing protein</fullName>
    </recommendedName>
</protein>
<dbReference type="EMBL" id="PETM01000067">
    <property type="protein sequence ID" value="PIV62356.1"/>
    <property type="molecule type" value="Genomic_DNA"/>
</dbReference>
<dbReference type="PANTHER" id="PTHR12121:SF34">
    <property type="entry name" value="PROTEIN ANGEL"/>
    <property type="match status" value="1"/>
</dbReference>
<feature type="transmembrane region" description="Helical" evidence="1">
    <location>
        <begin position="102"/>
        <end position="123"/>
    </location>
</feature>
<evidence type="ECO:0000313" key="3">
    <source>
        <dbReference type="EMBL" id="PIV62356.1"/>
    </source>
</evidence>
<name>A0A2M7E3P8_9BACT</name>
<keyword evidence="1" id="KW-1133">Transmembrane helix</keyword>
<organism evidence="3 4">
    <name type="scientific">Candidatus Roizmanbacteria bacterium CG01_land_8_20_14_3_00_33_9</name>
    <dbReference type="NCBI Taxonomy" id="1974843"/>
    <lineage>
        <taxon>Bacteria</taxon>
        <taxon>Candidatus Roizmaniibacteriota</taxon>
    </lineage>
</organism>
<evidence type="ECO:0000259" key="2">
    <source>
        <dbReference type="Pfam" id="PF03372"/>
    </source>
</evidence>
<dbReference type="InterPro" id="IPR050410">
    <property type="entry name" value="CCR4/nocturin_mRNA_transcr"/>
</dbReference>
<dbReference type="PANTHER" id="PTHR12121">
    <property type="entry name" value="CARBON CATABOLITE REPRESSOR PROTEIN 4"/>
    <property type="match status" value="1"/>
</dbReference>
<keyword evidence="1" id="KW-0472">Membrane</keyword>
<dbReference type="InterPro" id="IPR036691">
    <property type="entry name" value="Endo/exonu/phosph_ase_sf"/>
</dbReference>
<dbReference type="Gene3D" id="3.60.10.10">
    <property type="entry name" value="Endonuclease/exonuclease/phosphatase"/>
    <property type="match status" value="1"/>
</dbReference>
<feature type="transmembrane region" description="Helical" evidence="1">
    <location>
        <begin position="71"/>
        <end position="90"/>
    </location>
</feature>
<accession>A0A2M7E3P8</accession>
<evidence type="ECO:0000313" key="4">
    <source>
        <dbReference type="Proteomes" id="UP000230116"/>
    </source>
</evidence>
<evidence type="ECO:0000256" key="1">
    <source>
        <dbReference type="SAM" id="Phobius"/>
    </source>
</evidence>
<reference evidence="4" key="1">
    <citation type="submission" date="2017-09" db="EMBL/GenBank/DDBJ databases">
        <title>Depth-based differentiation of microbial function through sediment-hosted aquifers and enrichment of novel symbionts in the deep terrestrial subsurface.</title>
        <authorList>
            <person name="Probst A.J."/>
            <person name="Ladd B."/>
            <person name="Jarett J.K."/>
            <person name="Geller-Mcgrath D.E."/>
            <person name="Sieber C.M.K."/>
            <person name="Emerson J.B."/>
            <person name="Anantharaman K."/>
            <person name="Thomas B.C."/>
            <person name="Malmstrom R."/>
            <person name="Stieglmeier M."/>
            <person name="Klingl A."/>
            <person name="Woyke T."/>
            <person name="Ryan C.M."/>
            <person name="Banfield J.F."/>
        </authorList>
    </citation>
    <scope>NUCLEOTIDE SEQUENCE [LARGE SCALE GENOMIC DNA]</scope>
</reference>
<dbReference type="Pfam" id="PF03372">
    <property type="entry name" value="Exo_endo_phos"/>
    <property type="match status" value="1"/>
</dbReference>
<sequence length="425" mass="49178">MTKKSMIKFKYLSKEKIFKLWRLMLIPIYILVVFHFLKDITQDILQIPTILDFLGDVNEDLSRLPETLVWFYHWAMVNTFFIELFLLVAIPKCWKTKQSSKLDLAILISLFYLLAMFSLATLLDPKYQWILLGGNLQQNTQESKAEKVGKKISILSYNVLGGAYTKKILDGLSHKIAKPDVACFQEFPENINLSSQFEKYFGPDYSSEKSLSLIFPERKFGLATFYNREKFELLNSKILHLSSPNWTIWENIFTFSLKDGFSGPYDRTALITVFKHDGIPLTVVNTHLGWEGGLNNQSRQLNQILSALERSNINNNVVLCGDFNVNIRSKTSRPFFEKLEQTDFHDFTDNIAYSANLSSSFSSPEDKMKIVKSSLKIMVKVLKYLGVNTKQKIDYIFAKDLRWSFSEVYEIEGSDHYPIFVELVL</sequence>
<dbReference type="AlphaFoldDB" id="A0A2M7E3P8"/>
<keyword evidence="1" id="KW-0812">Transmembrane</keyword>
<comment type="caution">
    <text evidence="3">The sequence shown here is derived from an EMBL/GenBank/DDBJ whole genome shotgun (WGS) entry which is preliminary data.</text>
</comment>
<gene>
    <name evidence="3" type="ORF">COS12_02715</name>
</gene>